<proteinExistence type="predicted"/>
<dbReference type="EMBL" id="KU204984">
    <property type="protein sequence ID" value="AME18051.1"/>
    <property type="molecule type" value="Genomic_DNA"/>
</dbReference>
<evidence type="ECO:0000313" key="2">
    <source>
        <dbReference type="Proteomes" id="UP000221376"/>
    </source>
</evidence>
<evidence type="ECO:0000313" key="1">
    <source>
        <dbReference type="EMBL" id="AME18051.1"/>
    </source>
</evidence>
<protein>
    <submittedName>
        <fullName evidence="1">Virion structural protein</fullName>
    </submittedName>
</protein>
<accession>A0A125SA55</accession>
<organism evidence="1 2">
    <name type="scientific">Pseudomonas phage AAT-1</name>
    <dbReference type="NCBI Taxonomy" id="1775248"/>
    <lineage>
        <taxon>Viruses</taxon>
        <taxon>Duplodnaviria</taxon>
        <taxon>Heunggongvirae</taxon>
        <taxon>Uroviricota</taxon>
        <taxon>Caudoviricetes</taxon>
        <taxon>Mesyanzhinovviridae</taxon>
        <taxon>Bradleyvirinae</taxon>
        <taxon>Pamexvirus</taxon>
        <taxon>Pamexvirus AAT1</taxon>
    </lineage>
</organism>
<name>A0A125SA55_9CAUD</name>
<gene>
    <name evidence="1" type="ORF">AAT1_02025</name>
</gene>
<sequence>MAYETGTATGATDLLDKLRLFAIAQGWTVNRWVSWTSGYELCLQKGSAYFNLRSCQNGSLLVNGSTQASKYGITLNGSDGYAGGSAWDRQPGYAQRAITPSATDQYHAFLPMVTNFGPFPAYHLFAPDSKTIYLELEISTGVFQRLGFGSLDLYNPSTPGGGRFFYATGAEHVTNATGASSWLGAEIDSTWSQEEVPFRAAEVPLSAGRSGSAVRCAFDAFDNWAGSGTTSGATHLAQSCQGGGTHDRLIRDLAPNPLNNIGLLTPNVVSVNRANLYLHPIGVVPGMRYMDMANYLPGDEFTLGSDTWKVFPWYNKGGRSFQRGIAYLKVV</sequence>
<dbReference type="Proteomes" id="UP000221376">
    <property type="component" value="Segment"/>
</dbReference>
<reference evidence="1" key="1">
    <citation type="submission" date="2016-06" db="EMBL/GenBank/DDBJ databases">
        <title>Complete Genome Sequence of Pseudomonas aeruginosa Phage AAT-1.</title>
        <authorList>
            <person name="Andrade-Dominguez A."/>
            <person name="Kolter R."/>
        </authorList>
    </citation>
    <scope>NUCLEOTIDE SEQUENCE [LARGE SCALE GENOMIC DNA]</scope>
</reference>
<keyword evidence="2" id="KW-1185">Reference proteome</keyword>